<dbReference type="PANTHER" id="PTHR43439:SF2">
    <property type="entry name" value="ENZYME, PUTATIVE (JCVI)-RELATED"/>
    <property type="match status" value="1"/>
</dbReference>
<proteinExistence type="predicted"/>
<dbReference type="InterPro" id="IPR000873">
    <property type="entry name" value="AMP-dep_synth/lig_dom"/>
</dbReference>
<dbReference type="SUPFAM" id="SSF56801">
    <property type="entry name" value="Acetyl-CoA synthetase-like"/>
    <property type="match status" value="1"/>
</dbReference>
<keyword evidence="2" id="KW-0597">Phosphoprotein</keyword>
<dbReference type="InterPro" id="IPR042099">
    <property type="entry name" value="ANL_N_sf"/>
</dbReference>
<dbReference type="Proteomes" id="UP001215280">
    <property type="component" value="Unassembled WGS sequence"/>
</dbReference>
<keyword evidence="1" id="KW-0596">Phosphopantetheine</keyword>
<evidence type="ECO:0000256" key="2">
    <source>
        <dbReference type="ARBA" id="ARBA00022553"/>
    </source>
</evidence>
<reference evidence="4" key="1">
    <citation type="submission" date="2023-03" db="EMBL/GenBank/DDBJ databases">
        <title>Massive genome expansion in bonnet fungi (Mycena s.s.) driven by repeated elements and novel gene families across ecological guilds.</title>
        <authorList>
            <consortium name="Lawrence Berkeley National Laboratory"/>
            <person name="Harder C.B."/>
            <person name="Miyauchi S."/>
            <person name="Viragh M."/>
            <person name="Kuo A."/>
            <person name="Thoen E."/>
            <person name="Andreopoulos B."/>
            <person name="Lu D."/>
            <person name="Skrede I."/>
            <person name="Drula E."/>
            <person name="Henrissat B."/>
            <person name="Morin E."/>
            <person name="Kohler A."/>
            <person name="Barry K."/>
            <person name="LaButti K."/>
            <person name="Morin E."/>
            <person name="Salamov A."/>
            <person name="Lipzen A."/>
            <person name="Mereny Z."/>
            <person name="Hegedus B."/>
            <person name="Baldrian P."/>
            <person name="Stursova M."/>
            <person name="Weitz H."/>
            <person name="Taylor A."/>
            <person name="Grigoriev I.V."/>
            <person name="Nagy L.G."/>
            <person name="Martin F."/>
            <person name="Kauserud H."/>
        </authorList>
    </citation>
    <scope>NUCLEOTIDE SEQUENCE</scope>
    <source>
        <strain evidence="4">CBHHK188m</strain>
    </source>
</reference>
<evidence type="ECO:0000256" key="1">
    <source>
        <dbReference type="ARBA" id="ARBA00022450"/>
    </source>
</evidence>
<dbReference type="Pfam" id="PF00501">
    <property type="entry name" value="AMP-binding"/>
    <property type="match status" value="1"/>
</dbReference>
<dbReference type="InterPro" id="IPR020845">
    <property type="entry name" value="AMP-binding_CS"/>
</dbReference>
<accession>A0AAD7J0D8</accession>
<dbReference type="AlphaFoldDB" id="A0AAD7J0D8"/>
<dbReference type="Gene3D" id="3.40.50.12780">
    <property type="entry name" value="N-terminal domain of ligase-like"/>
    <property type="match status" value="1"/>
</dbReference>
<sequence length="652" mass="72322">MSSLSPSPGTIPDLVAQNLKSIPSDPFYIYADLECSEIVTITHLEFGRATHRAAHLLRPNREGRDGEVIVILAESDTILYHAILVGLMTANFVPFPVSPRNSPAAILHLLRASSCHRIVATCVTLAPALARLQKHLADADPDFALNIQEIPSLQQIYPNLGAETLDCSFQPYSETQNCPQLDNIFMYIHSSGTTGFPKAIPQTYRQLKYWRTSRKYVETFRARVEKPMANMALPAFHLFGISYQLLQPLSGTCVAVYPPTATSADALPMIPSPDNILEHARKTKCRSLVTVPTLLVFWFNSPETVEYLTTFHTIIWGGGPLPQRIGDGLVDAGVHLLTAYGITETGGISAIWPYDGDERDWAWFRMSDGVNVRWMPQGDGTFECQLLTSEAHVPMVENLSDVRGYATSDLCINHPEKKHLWRIIGRVDDTIIHTSGEKTVPAPMEDIIASSPFVTAAVVFGHERAQPGILIETPPDLQVDVKDPIQLANLRNKVWPVIEEANEVAPRFSRIYKEMILFSSLDKPLPRAGKGTVMRKATINLYAPEIDAIYNTVEKQLGAIDSIEPPTVWEAGLIQPWLFELAASICNFTKISPEVDLRQQGFDSLTATIFRLHIVKALRTRDLAQAATAIPQNLVYSRPTISQLSAFLEGLV</sequence>
<evidence type="ECO:0000313" key="4">
    <source>
        <dbReference type="EMBL" id="KAJ7754149.1"/>
    </source>
</evidence>
<name>A0AAD7J0D8_9AGAR</name>
<protein>
    <recommendedName>
        <fullName evidence="3">AMP-dependent synthetase/ligase domain-containing protein</fullName>
    </recommendedName>
</protein>
<organism evidence="4 5">
    <name type="scientific">Mycena maculata</name>
    <dbReference type="NCBI Taxonomy" id="230809"/>
    <lineage>
        <taxon>Eukaryota</taxon>
        <taxon>Fungi</taxon>
        <taxon>Dikarya</taxon>
        <taxon>Basidiomycota</taxon>
        <taxon>Agaricomycotina</taxon>
        <taxon>Agaricomycetes</taxon>
        <taxon>Agaricomycetidae</taxon>
        <taxon>Agaricales</taxon>
        <taxon>Marasmiineae</taxon>
        <taxon>Mycenaceae</taxon>
        <taxon>Mycena</taxon>
    </lineage>
</organism>
<feature type="non-terminal residue" evidence="4">
    <location>
        <position position="1"/>
    </location>
</feature>
<dbReference type="PROSITE" id="PS00455">
    <property type="entry name" value="AMP_BINDING"/>
    <property type="match status" value="1"/>
</dbReference>
<feature type="domain" description="AMP-dependent synthetase/ligase" evidence="3">
    <location>
        <begin position="23"/>
        <end position="356"/>
    </location>
</feature>
<dbReference type="Pfam" id="PF23562">
    <property type="entry name" value="AMP-binding_C_3"/>
    <property type="match status" value="1"/>
</dbReference>
<dbReference type="InterPro" id="IPR051414">
    <property type="entry name" value="Adenylate-forming_Reductase"/>
</dbReference>
<gene>
    <name evidence="4" type="ORF">DFH07DRAFT_743950</name>
</gene>
<dbReference type="PANTHER" id="PTHR43439">
    <property type="entry name" value="PHENYLACETATE-COENZYME A LIGASE"/>
    <property type="match status" value="1"/>
</dbReference>
<dbReference type="InterPro" id="IPR036736">
    <property type="entry name" value="ACP-like_sf"/>
</dbReference>
<dbReference type="SUPFAM" id="SSF47336">
    <property type="entry name" value="ACP-like"/>
    <property type="match status" value="1"/>
</dbReference>
<dbReference type="Gene3D" id="1.10.1200.10">
    <property type="entry name" value="ACP-like"/>
    <property type="match status" value="1"/>
</dbReference>
<comment type="caution">
    <text evidence="4">The sequence shown here is derived from an EMBL/GenBank/DDBJ whole genome shotgun (WGS) entry which is preliminary data.</text>
</comment>
<evidence type="ECO:0000259" key="3">
    <source>
        <dbReference type="Pfam" id="PF00501"/>
    </source>
</evidence>
<evidence type="ECO:0000313" key="5">
    <source>
        <dbReference type="Proteomes" id="UP001215280"/>
    </source>
</evidence>
<dbReference type="EMBL" id="JARJLG010000068">
    <property type="protein sequence ID" value="KAJ7754149.1"/>
    <property type="molecule type" value="Genomic_DNA"/>
</dbReference>
<keyword evidence="5" id="KW-1185">Reference proteome</keyword>